<keyword evidence="4" id="KW-1185">Reference proteome</keyword>
<feature type="transmembrane region" description="Helical" evidence="2">
    <location>
        <begin position="988"/>
        <end position="1006"/>
    </location>
</feature>
<accession>A0ABV9WLI3</accession>
<keyword evidence="2" id="KW-0812">Transmembrane</keyword>
<dbReference type="EMBL" id="JBHSIU010000130">
    <property type="protein sequence ID" value="MFC5008251.1"/>
    <property type="molecule type" value="Genomic_DNA"/>
</dbReference>
<keyword evidence="2" id="KW-1133">Transmembrane helix</keyword>
<feature type="compositionally biased region" description="Low complexity" evidence="1">
    <location>
        <begin position="1040"/>
        <end position="1052"/>
    </location>
</feature>
<name>A0ABV9WLI3_9ACTN</name>
<keyword evidence="2" id="KW-0472">Membrane</keyword>
<protein>
    <recommendedName>
        <fullName evidence="5">OmpA-like domain-containing protein</fullName>
    </recommendedName>
</protein>
<dbReference type="Proteomes" id="UP001595912">
    <property type="component" value="Unassembled WGS sequence"/>
</dbReference>
<organism evidence="3 4">
    <name type="scientific">Dactylosporangium cerinum</name>
    <dbReference type="NCBI Taxonomy" id="1434730"/>
    <lineage>
        <taxon>Bacteria</taxon>
        <taxon>Bacillati</taxon>
        <taxon>Actinomycetota</taxon>
        <taxon>Actinomycetes</taxon>
        <taxon>Micromonosporales</taxon>
        <taxon>Micromonosporaceae</taxon>
        <taxon>Dactylosporangium</taxon>
    </lineage>
</organism>
<feature type="region of interest" description="Disordered" evidence="1">
    <location>
        <begin position="1014"/>
        <end position="1058"/>
    </location>
</feature>
<evidence type="ECO:0000313" key="4">
    <source>
        <dbReference type="Proteomes" id="UP001595912"/>
    </source>
</evidence>
<comment type="caution">
    <text evidence="3">The sequence shown here is derived from an EMBL/GenBank/DDBJ whole genome shotgun (WGS) entry which is preliminary data.</text>
</comment>
<gene>
    <name evidence="3" type="ORF">ACFPIJ_61870</name>
</gene>
<sequence length="1149" mass="123648">MSATGFLAVVVYVEEDGEFVLAPAQDDAVRGHWKIVHDRLILTRLVKVLPPQVADTADVPMWSLVHVKHERRNYWCFIEQGRGGRFGAGVCRFFLTPITRHPADVWAEAVGHALHGRAELGTPDPAVTAGVLAAVASGQRYVRLPGSPAGNAHLIGRLLAVLPRKAATDWLWSTCWFTTERWFVAGRPPEAWRSPEEPGEGAVWASAELAEQDTSALDDTTWQALTQLVDRMDDAGVTAAARGSSTDRLSDFLLDPELAAAMAAARVAAPVPALPGGGLRLEERETEVLGGARAVEPVRPQPGAGAPAVVARPRAQSAGLAPLTWVTWRDSGNGVELVGEASVSRTYRQATESLRVEVEVPEGYRQTLRHPLWSLRRVRVDNVELWCFIEVGRGVRAGAEDRNQQFGPAGGCRFGFADGRWHPFDVWRAGAEQAWTRPAGAAAGSSADLADVLAKLVMDQPKILLPGAGPSANAVLIEQVLAVLPARVAGRWTWSTCLFRSDDDRERFVAAPVPEDLREAKWAQVEAKVARAGKDVPAGVRPRLDDVQRAALDLLVSTAAEVAGEPGDPAQPELRTILSASQAPTLAGFLDELALNLPGLRRIGIDEVPAMLLGSGVRSLVRHNASLVTRWSTKYPDHARAYLHGRPDADAARLVIDGLILAQRARPADNVIGVPTAVTPKPDGHHRLSDTLQRYGPDVAVWVALIEAMTVRGALLHSHADLAAADPWLRRLGLTPGTCMHLFPDALVDALGRFPVPESALVALFRIVDPIGVLRRVIQDGYVGARAGRAATGKLGGRHSAVLLHATYELIRERDPDLEQLHSFIRQLLRRVTKHAERHRWLVEAALCYPVEQAGRGFLRALLVTGGRIVSDAAKGEPVSDDQLFALSQLLAVDEQTRTGKPLFREAQAVRGRARVAGWVRHPAAGVSAVRQRLRPATAGDRPDDRIAARPAVRDKPVVGSAAVVSPAAAARPPGRLRRLLKRLRRRAVGWAVLSFVVVLAALGLARCSSFDLSGSTAEPGRTAASAPPSVVVTRSTDGTPSTAARSSAPATEQPAAPTSAVIDASWESSQQNPDVLTAVRNQLDDLQGHEIVRVTVHGIAPNTDLANRNADKVIRLLRDEVQRLNGVPITRGTPIPGTGKVRIVLVYA</sequence>
<evidence type="ECO:0000256" key="2">
    <source>
        <dbReference type="SAM" id="Phobius"/>
    </source>
</evidence>
<evidence type="ECO:0000256" key="1">
    <source>
        <dbReference type="SAM" id="MobiDB-lite"/>
    </source>
</evidence>
<proteinExistence type="predicted"/>
<evidence type="ECO:0000313" key="3">
    <source>
        <dbReference type="EMBL" id="MFC5008251.1"/>
    </source>
</evidence>
<dbReference type="RefSeq" id="WP_380128907.1">
    <property type="nucleotide sequence ID" value="NZ_JBHSIU010000130.1"/>
</dbReference>
<reference evidence="4" key="1">
    <citation type="journal article" date="2019" name="Int. J. Syst. Evol. Microbiol.">
        <title>The Global Catalogue of Microorganisms (GCM) 10K type strain sequencing project: providing services to taxonomists for standard genome sequencing and annotation.</title>
        <authorList>
            <consortium name="The Broad Institute Genomics Platform"/>
            <consortium name="The Broad Institute Genome Sequencing Center for Infectious Disease"/>
            <person name="Wu L."/>
            <person name="Ma J."/>
        </authorList>
    </citation>
    <scope>NUCLEOTIDE SEQUENCE [LARGE SCALE GENOMIC DNA]</scope>
    <source>
        <strain evidence="4">CGMCC 4.7152</strain>
    </source>
</reference>
<evidence type="ECO:0008006" key="5">
    <source>
        <dbReference type="Google" id="ProtNLM"/>
    </source>
</evidence>